<dbReference type="SMART" id="SM00526">
    <property type="entry name" value="H15"/>
    <property type="match status" value="1"/>
</dbReference>
<evidence type="ECO:0000313" key="6">
    <source>
        <dbReference type="EMBL" id="EXB62689.1"/>
    </source>
</evidence>
<dbReference type="InterPro" id="IPR017956">
    <property type="entry name" value="AT_hook_DNA-bd_motif"/>
</dbReference>
<dbReference type="PRINTS" id="PR00929">
    <property type="entry name" value="ATHOOK"/>
</dbReference>
<dbReference type="GO" id="GO:0031492">
    <property type="term" value="F:nucleosomal DNA binding"/>
    <property type="evidence" value="ECO:0007669"/>
    <property type="project" value="TreeGrafter"/>
</dbReference>
<dbReference type="GO" id="GO:0006334">
    <property type="term" value="P:nucleosome assembly"/>
    <property type="evidence" value="ECO:0007669"/>
    <property type="project" value="InterPro"/>
</dbReference>
<feature type="region of interest" description="Disordered" evidence="4">
    <location>
        <begin position="1"/>
        <end position="27"/>
    </location>
</feature>
<dbReference type="STRING" id="981085.W9R0R0"/>
<dbReference type="PANTHER" id="PTHR11467">
    <property type="entry name" value="HISTONE H1"/>
    <property type="match status" value="1"/>
</dbReference>
<dbReference type="GO" id="GO:0030261">
    <property type="term" value="P:chromosome condensation"/>
    <property type="evidence" value="ECO:0007669"/>
    <property type="project" value="TreeGrafter"/>
</dbReference>
<dbReference type="Gene3D" id="1.10.10.10">
    <property type="entry name" value="Winged helix-like DNA-binding domain superfamily/Winged helix DNA-binding domain"/>
    <property type="match status" value="1"/>
</dbReference>
<dbReference type="InterPro" id="IPR036390">
    <property type="entry name" value="WH_DNA-bd_sf"/>
</dbReference>
<dbReference type="InterPro" id="IPR036388">
    <property type="entry name" value="WH-like_DNA-bd_sf"/>
</dbReference>
<feature type="region of interest" description="Disordered" evidence="4">
    <location>
        <begin position="53"/>
        <end position="79"/>
    </location>
</feature>
<keyword evidence="2" id="KW-0238">DNA-binding</keyword>
<dbReference type="GO" id="GO:0003690">
    <property type="term" value="F:double-stranded DNA binding"/>
    <property type="evidence" value="ECO:0007669"/>
    <property type="project" value="TreeGrafter"/>
</dbReference>
<dbReference type="InterPro" id="IPR005818">
    <property type="entry name" value="Histone_H1/H5_H15"/>
</dbReference>
<dbReference type="SMART" id="SM00384">
    <property type="entry name" value="AT_hook"/>
    <property type="match status" value="7"/>
</dbReference>
<sequence>METFPPSLPLPPQQQPPPQPPSANTATINTTFAAPNIVNTIPIGAHEEVQNSLNHPVANPTPTAGPGNGPSPNPHHPPYAEMIYSAIGALKERDGSSKRAIAKYIEQAYMGLPSTHSALLTNHLKRLKNNGLLVMVKKSYKLPKKPYNLPKSDSSATASQALTLPTTGTPRGRGRPPKAKLNPNADPIVQTTIQPILQPGVQPIMLPTSQPVAQPTGSQPIPPHAVQFNVQPASQPTIQFNGQTTAQPQVQPNSQPVLVALGLMDEPNSASAKKRPGRPGKAVNVGVAQGVAGFVPRGRGRPPGSKSKLVGNRLPKKSPGHPRKPKSVTGVLGPKRSPGRPSKAEPKTMIIPYATNVPVVGVVDQNSIPNILAVTPRTRGRPKKNAVPAGTTAGVGIISGKRRGRPPKVSGLNKIKNRTGRSVGRPRKNAVMSTVASDSLVAANADLKRKLDYFQSKVKQAAGTLKPQLTHESPVTAIAAVQELEELATLDINAPLRDEVQNTLLQN</sequence>
<evidence type="ECO:0000256" key="1">
    <source>
        <dbReference type="ARBA" id="ARBA00004123"/>
    </source>
</evidence>
<evidence type="ECO:0000256" key="4">
    <source>
        <dbReference type="SAM" id="MobiDB-lite"/>
    </source>
</evidence>
<feature type="domain" description="H15" evidence="5">
    <location>
        <begin position="75"/>
        <end position="144"/>
    </location>
</feature>
<reference evidence="7" key="1">
    <citation type="submission" date="2013-01" db="EMBL/GenBank/DDBJ databases">
        <title>Draft Genome Sequence of a Mulberry Tree, Morus notabilis C.K. Schneid.</title>
        <authorList>
            <person name="He N."/>
            <person name="Zhao S."/>
        </authorList>
    </citation>
    <scope>NUCLEOTIDE SEQUENCE</scope>
</reference>
<dbReference type="FunFam" id="1.10.10.10:FF:000637">
    <property type="entry name" value="Histone H1.2"/>
    <property type="match status" value="1"/>
</dbReference>
<feature type="compositionally biased region" description="Polar residues" evidence="4">
    <location>
        <begin position="153"/>
        <end position="164"/>
    </location>
</feature>
<proteinExistence type="predicted"/>
<name>W9R0R0_9ROSA</name>
<feature type="region of interest" description="Disordered" evidence="4">
    <location>
        <begin position="378"/>
        <end position="408"/>
    </location>
</feature>
<dbReference type="EMBL" id="KE344454">
    <property type="protein sequence ID" value="EXB62689.1"/>
    <property type="molecule type" value="Genomic_DNA"/>
</dbReference>
<keyword evidence="7" id="KW-1185">Reference proteome</keyword>
<dbReference type="KEGG" id="mnt:21406737"/>
<comment type="subcellular location">
    <subcellularLocation>
        <location evidence="1">Nucleus</location>
    </subcellularLocation>
</comment>
<dbReference type="GO" id="GO:0005730">
    <property type="term" value="C:nucleolus"/>
    <property type="evidence" value="ECO:0007669"/>
    <property type="project" value="TreeGrafter"/>
</dbReference>
<organism evidence="6 7">
    <name type="scientific">Morus notabilis</name>
    <dbReference type="NCBI Taxonomy" id="981085"/>
    <lineage>
        <taxon>Eukaryota</taxon>
        <taxon>Viridiplantae</taxon>
        <taxon>Streptophyta</taxon>
        <taxon>Embryophyta</taxon>
        <taxon>Tracheophyta</taxon>
        <taxon>Spermatophyta</taxon>
        <taxon>Magnoliopsida</taxon>
        <taxon>eudicotyledons</taxon>
        <taxon>Gunneridae</taxon>
        <taxon>Pentapetalae</taxon>
        <taxon>rosids</taxon>
        <taxon>fabids</taxon>
        <taxon>Rosales</taxon>
        <taxon>Moraceae</taxon>
        <taxon>Moreae</taxon>
        <taxon>Morus</taxon>
    </lineage>
</organism>
<feature type="region of interest" description="Disordered" evidence="4">
    <location>
        <begin position="293"/>
        <end position="347"/>
    </location>
</feature>
<dbReference type="PROSITE" id="PS51504">
    <property type="entry name" value="H15"/>
    <property type="match status" value="1"/>
</dbReference>
<dbReference type="CDD" id="cd00073">
    <property type="entry name" value="H15"/>
    <property type="match status" value="1"/>
</dbReference>
<evidence type="ECO:0000313" key="7">
    <source>
        <dbReference type="Proteomes" id="UP000030645"/>
    </source>
</evidence>
<keyword evidence="3" id="KW-0539">Nucleus</keyword>
<feature type="compositionally biased region" description="Pro residues" evidence="4">
    <location>
        <begin position="1"/>
        <end position="21"/>
    </location>
</feature>
<feature type="compositionally biased region" description="Basic residues" evidence="4">
    <location>
        <begin position="314"/>
        <end position="326"/>
    </location>
</feature>
<evidence type="ECO:0000256" key="2">
    <source>
        <dbReference type="ARBA" id="ARBA00023125"/>
    </source>
</evidence>
<feature type="region of interest" description="Disordered" evidence="4">
    <location>
        <begin position="146"/>
        <end position="185"/>
    </location>
</feature>
<gene>
    <name evidence="6" type="ORF">L484_023985</name>
</gene>
<dbReference type="AlphaFoldDB" id="W9R0R0"/>
<dbReference type="Proteomes" id="UP000030645">
    <property type="component" value="Unassembled WGS sequence"/>
</dbReference>
<dbReference type="GO" id="GO:0045910">
    <property type="term" value="P:negative regulation of DNA recombination"/>
    <property type="evidence" value="ECO:0007669"/>
    <property type="project" value="TreeGrafter"/>
</dbReference>
<evidence type="ECO:0000256" key="3">
    <source>
        <dbReference type="ARBA" id="ARBA00023242"/>
    </source>
</evidence>
<dbReference type="SUPFAM" id="SSF46785">
    <property type="entry name" value="Winged helix' DNA-binding domain"/>
    <property type="match status" value="1"/>
</dbReference>
<dbReference type="OrthoDB" id="1110759at2759"/>
<evidence type="ECO:0000259" key="5">
    <source>
        <dbReference type="PROSITE" id="PS51504"/>
    </source>
</evidence>
<protein>
    <submittedName>
        <fullName evidence="6">Histone</fullName>
    </submittedName>
</protein>
<dbReference type="GO" id="GO:0000786">
    <property type="term" value="C:nucleosome"/>
    <property type="evidence" value="ECO:0007669"/>
    <property type="project" value="InterPro"/>
</dbReference>
<accession>W9R0R0</accession>
<dbReference type="eggNOG" id="ENOG502S0IU">
    <property type="taxonomic scope" value="Eukaryota"/>
</dbReference>
<dbReference type="Pfam" id="PF00538">
    <property type="entry name" value="Linker_histone"/>
    <property type="match status" value="1"/>
</dbReference>
<dbReference type="PANTHER" id="PTHR11467:SF29">
    <property type="entry name" value="OS03G0711600 PROTEIN"/>
    <property type="match status" value="1"/>
</dbReference>